<evidence type="ECO:0000313" key="2">
    <source>
        <dbReference type="Proteomes" id="UP000242791"/>
    </source>
</evidence>
<dbReference type="VEuPathDB" id="FungiDB:ACJ73_05308"/>
<proteinExistence type="predicted"/>
<accession>A0A1J9Q4A2</accession>
<organism evidence="1 2">
    <name type="scientific">Blastomyces percursus</name>
    <dbReference type="NCBI Taxonomy" id="1658174"/>
    <lineage>
        <taxon>Eukaryota</taxon>
        <taxon>Fungi</taxon>
        <taxon>Dikarya</taxon>
        <taxon>Ascomycota</taxon>
        <taxon>Pezizomycotina</taxon>
        <taxon>Eurotiomycetes</taxon>
        <taxon>Eurotiomycetidae</taxon>
        <taxon>Onygenales</taxon>
        <taxon>Ajellomycetaceae</taxon>
        <taxon>Blastomyces</taxon>
    </lineage>
</organism>
<evidence type="ECO:0000313" key="1">
    <source>
        <dbReference type="EMBL" id="OJD23336.1"/>
    </source>
</evidence>
<sequence>MERSSLIPFETRRDLGDRSGTNLINPWIYNHRHHLENKLYRGRARRTKTDPTMKMSLAQPHHAEPPPPESGFCAVSCRMVGKINSMSEKAMFPHPTLPAQQGRASVENAQPMKQLCIPNGAEAFKRFTHWTTGTDEGAVTRSVRVDEGESSPRKVILPVDSTIY</sequence>
<protein>
    <submittedName>
        <fullName evidence="1">Uncharacterized protein</fullName>
    </submittedName>
</protein>
<name>A0A1J9Q4A2_9EURO</name>
<gene>
    <name evidence="1" type="ORF">ACJ73_05308</name>
</gene>
<reference evidence="1 2" key="1">
    <citation type="submission" date="2015-08" db="EMBL/GenBank/DDBJ databases">
        <title>Emmonsia species relationships and genome sequence.</title>
        <authorList>
            <person name="Cuomo C.A."/>
            <person name="Schwartz I.S."/>
            <person name="Kenyon C."/>
            <person name="De Hoog G.S."/>
            <person name="Govender N.P."/>
            <person name="Botha A."/>
            <person name="Moreno L."/>
            <person name="De Vries M."/>
            <person name="Munoz J.F."/>
            <person name="Stielow J.B."/>
        </authorList>
    </citation>
    <scope>NUCLEOTIDE SEQUENCE [LARGE SCALE GENOMIC DNA]</scope>
    <source>
        <strain evidence="1 2">EI222</strain>
    </source>
</reference>
<dbReference type="Proteomes" id="UP000242791">
    <property type="component" value="Unassembled WGS sequence"/>
</dbReference>
<dbReference type="EMBL" id="LGTZ01000818">
    <property type="protein sequence ID" value="OJD23336.1"/>
    <property type="molecule type" value="Genomic_DNA"/>
</dbReference>
<dbReference type="AlphaFoldDB" id="A0A1J9Q4A2"/>
<comment type="caution">
    <text evidence="1">The sequence shown here is derived from an EMBL/GenBank/DDBJ whole genome shotgun (WGS) entry which is preliminary data.</text>
</comment>
<keyword evidence="2" id="KW-1185">Reference proteome</keyword>